<proteinExistence type="predicted"/>
<dbReference type="AlphaFoldDB" id="A0ABD5PDY8"/>
<dbReference type="InterPro" id="IPR051347">
    <property type="entry name" value="Circadian_clock_KaiC-rel"/>
</dbReference>
<dbReference type="InterPro" id="IPR027417">
    <property type="entry name" value="P-loop_NTPase"/>
</dbReference>
<comment type="caution">
    <text evidence="3">The sequence shown here is derived from an EMBL/GenBank/DDBJ whole genome shotgun (WGS) entry which is preliminary data.</text>
</comment>
<dbReference type="SUPFAM" id="SSF52540">
    <property type="entry name" value="P-loop containing nucleoside triphosphate hydrolases"/>
    <property type="match status" value="1"/>
</dbReference>
<protein>
    <submittedName>
        <fullName evidence="3">RAD55 family ATPase</fullName>
    </submittedName>
</protein>
<evidence type="ECO:0000259" key="2">
    <source>
        <dbReference type="Pfam" id="PF06745"/>
    </source>
</evidence>
<name>A0ABD5PDY8_9EURY</name>
<evidence type="ECO:0000313" key="4">
    <source>
        <dbReference type="Proteomes" id="UP001595921"/>
    </source>
</evidence>
<sequence>MKYIRERLAEYAHCDRVVFDSVSGLAPLADDTPRFRRNLLELIRTFSDEFEAATLLVAEASSEHRDVPAAELLQFTTHGAIQVTREWVAGEYHRFLEVSKMRGTDHDTAPHEFEITTGGVEVLPRDDRRSDPISDVSSTGSAGLDRLTGGGYPEGASTVIEHDGRANLDATVSAGMLATLDEGRVIVLFPTPNITPTWFREHVGNHRGGMDQLLDDDRLFVVDWSNTWPVNHRNVFGVHLPGLLGLVSKSQLYLTQKLLRVYRTIKARRTAPLTAWVYTETMLQDFDAADVRFQYNWARGNIFDEQDSVVFMQNPTSMGEKLAEFYIHDAQQVLRQWVHENGMEYIRLEKGDAGQTDVSRHVSYLDEPPYLEVRGSNASGPE</sequence>
<keyword evidence="4" id="KW-1185">Reference proteome</keyword>
<dbReference type="Proteomes" id="UP001595921">
    <property type="component" value="Unassembled WGS sequence"/>
</dbReference>
<organism evidence="3 4">
    <name type="scientific">Halobium salinum</name>
    <dbReference type="NCBI Taxonomy" id="1364940"/>
    <lineage>
        <taxon>Archaea</taxon>
        <taxon>Methanobacteriati</taxon>
        <taxon>Methanobacteriota</taxon>
        <taxon>Stenosarchaea group</taxon>
        <taxon>Halobacteria</taxon>
        <taxon>Halobacteriales</taxon>
        <taxon>Haloferacaceae</taxon>
        <taxon>Halobium</taxon>
    </lineage>
</organism>
<feature type="domain" description="KaiC-like" evidence="2">
    <location>
        <begin position="4"/>
        <end position="125"/>
    </location>
</feature>
<evidence type="ECO:0000313" key="3">
    <source>
        <dbReference type="EMBL" id="MFC4359145.1"/>
    </source>
</evidence>
<gene>
    <name evidence="3" type="ORF">ACFO0N_14455</name>
</gene>
<accession>A0ABD5PDY8</accession>
<dbReference type="Pfam" id="PF06745">
    <property type="entry name" value="ATPase"/>
    <property type="match status" value="1"/>
</dbReference>
<dbReference type="Gene3D" id="3.40.50.300">
    <property type="entry name" value="P-loop containing nucleotide triphosphate hydrolases"/>
    <property type="match status" value="1"/>
</dbReference>
<dbReference type="RefSeq" id="WP_267622975.1">
    <property type="nucleotide sequence ID" value="NZ_JAODIW010000006.1"/>
</dbReference>
<dbReference type="EMBL" id="JBHSDS010000008">
    <property type="protein sequence ID" value="MFC4359145.1"/>
    <property type="molecule type" value="Genomic_DNA"/>
</dbReference>
<reference evidence="3 4" key="1">
    <citation type="journal article" date="2019" name="Int. J. Syst. Evol. Microbiol.">
        <title>The Global Catalogue of Microorganisms (GCM) 10K type strain sequencing project: providing services to taxonomists for standard genome sequencing and annotation.</title>
        <authorList>
            <consortium name="The Broad Institute Genomics Platform"/>
            <consortium name="The Broad Institute Genome Sequencing Center for Infectious Disease"/>
            <person name="Wu L."/>
            <person name="Ma J."/>
        </authorList>
    </citation>
    <scope>NUCLEOTIDE SEQUENCE [LARGE SCALE GENOMIC DNA]</scope>
    <source>
        <strain evidence="3 4">CGMCC 1.12553</strain>
    </source>
</reference>
<feature type="region of interest" description="Disordered" evidence="1">
    <location>
        <begin position="124"/>
        <end position="156"/>
    </location>
</feature>
<dbReference type="InterPro" id="IPR014774">
    <property type="entry name" value="KaiC-like_dom"/>
</dbReference>
<dbReference type="PANTHER" id="PTHR42926">
    <property type="match status" value="1"/>
</dbReference>
<dbReference type="PANTHER" id="PTHR42926:SF1">
    <property type="entry name" value="CIRCADIAN CLOCK OSCILLATOR PROTEIN KAIC 1"/>
    <property type="match status" value="1"/>
</dbReference>
<evidence type="ECO:0000256" key="1">
    <source>
        <dbReference type="SAM" id="MobiDB-lite"/>
    </source>
</evidence>